<dbReference type="EMBL" id="BHYM01000042">
    <property type="protein sequence ID" value="GCE41238.1"/>
    <property type="molecule type" value="Genomic_DNA"/>
</dbReference>
<accession>A0A402CCB8</accession>
<comment type="caution">
    <text evidence="2">The sequence shown here is derived from an EMBL/GenBank/DDBJ whole genome shotgun (WGS) entry which is preliminary data.</text>
</comment>
<evidence type="ECO:0000313" key="2">
    <source>
        <dbReference type="EMBL" id="GCE41238.1"/>
    </source>
</evidence>
<dbReference type="AlphaFoldDB" id="A0A402CCB8"/>
<organism evidence="2 3">
    <name type="scientific">Rhodococcus wratislaviensis</name>
    <name type="common">Tsukamurella wratislaviensis</name>
    <dbReference type="NCBI Taxonomy" id="44752"/>
    <lineage>
        <taxon>Bacteria</taxon>
        <taxon>Bacillati</taxon>
        <taxon>Actinomycetota</taxon>
        <taxon>Actinomycetes</taxon>
        <taxon>Mycobacteriales</taxon>
        <taxon>Nocardiaceae</taxon>
        <taxon>Rhodococcus</taxon>
    </lineage>
</organism>
<evidence type="ECO:0000256" key="1">
    <source>
        <dbReference type="SAM" id="MobiDB-lite"/>
    </source>
</evidence>
<reference evidence="2 3" key="1">
    <citation type="submission" date="2018-11" db="EMBL/GenBank/DDBJ databases">
        <title>Microbial catabolism of amino acid.</title>
        <authorList>
            <person name="Hibi M."/>
            <person name="Ogawa J."/>
        </authorList>
    </citation>
    <scope>NUCLEOTIDE SEQUENCE [LARGE SCALE GENOMIC DNA]</scope>
    <source>
        <strain evidence="2 3">C31-06</strain>
    </source>
</reference>
<gene>
    <name evidence="2" type="ORF">Rhow_004897</name>
</gene>
<keyword evidence="3" id="KW-1185">Reference proteome</keyword>
<proteinExistence type="predicted"/>
<evidence type="ECO:0000313" key="3">
    <source>
        <dbReference type="Proteomes" id="UP000287519"/>
    </source>
</evidence>
<name>A0A402CCB8_RHOWR</name>
<dbReference type="Proteomes" id="UP000287519">
    <property type="component" value="Unassembled WGS sequence"/>
</dbReference>
<feature type="region of interest" description="Disordered" evidence="1">
    <location>
        <begin position="41"/>
        <end position="65"/>
    </location>
</feature>
<protein>
    <submittedName>
        <fullName evidence="2">Uncharacterized protein</fullName>
    </submittedName>
</protein>
<sequence>MAISFRLTGEHLRGRRAERVAVPAIPAAFSTKIVSRVTHPAHHHFDGLPPSGGVKLRDRRRPATA</sequence>